<proteinExistence type="predicted"/>
<dbReference type="EMBL" id="CP034015">
    <property type="protein sequence ID" value="AZG74507.1"/>
    <property type="molecule type" value="Genomic_DNA"/>
</dbReference>
<dbReference type="RefSeq" id="WP_124732002.1">
    <property type="nucleotide sequence ID" value="NZ_CBCSKC010000052.1"/>
</dbReference>
<gene>
    <name evidence="1" type="ORF">EGC82_18165</name>
</gene>
<accession>A0A3G8LYJ7</accession>
<protein>
    <submittedName>
        <fullName evidence="1">ATP-binding protein</fullName>
    </submittedName>
</protein>
<dbReference type="Proteomes" id="UP000278035">
    <property type="component" value="Chromosome"/>
</dbReference>
<dbReference type="KEGG" id="slj:EGC82_18165"/>
<keyword evidence="2" id="KW-1185">Reference proteome</keyword>
<dbReference type="Gene3D" id="3.30.565.10">
    <property type="entry name" value="Histidine kinase-like ATPase, C-terminal domain"/>
    <property type="match status" value="1"/>
</dbReference>
<keyword evidence="1" id="KW-0547">Nucleotide-binding</keyword>
<reference evidence="2" key="1">
    <citation type="submission" date="2018-11" db="EMBL/GenBank/DDBJ databases">
        <title>Shewanella sp. M2.</title>
        <authorList>
            <person name="Hwang Y.J."/>
            <person name="Hwang C.Y."/>
        </authorList>
    </citation>
    <scope>NUCLEOTIDE SEQUENCE [LARGE SCALE GENOMIC DNA]</scope>
    <source>
        <strain evidence="2">LMG 19866</strain>
    </source>
</reference>
<dbReference type="GO" id="GO:0005524">
    <property type="term" value="F:ATP binding"/>
    <property type="evidence" value="ECO:0007669"/>
    <property type="project" value="UniProtKB-KW"/>
</dbReference>
<name>A0A3G8LYJ7_9GAMM</name>
<dbReference type="InterPro" id="IPR036890">
    <property type="entry name" value="HATPase_C_sf"/>
</dbReference>
<keyword evidence="1" id="KW-0067">ATP-binding</keyword>
<dbReference type="OrthoDB" id="9813438at2"/>
<dbReference type="Pfam" id="PF13589">
    <property type="entry name" value="HATPase_c_3"/>
    <property type="match status" value="1"/>
</dbReference>
<dbReference type="SUPFAM" id="SSF55874">
    <property type="entry name" value="ATPase domain of HSP90 chaperone/DNA topoisomerase II/histidine kinase"/>
    <property type="match status" value="1"/>
</dbReference>
<evidence type="ECO:0000313" key="1">
    <source>
        <dbReference type="EMBL" id="AZG74507.1"/>
    </source>
</evidence>
<evidence type="ECO:0000313" key="2">
    <source>
        <dbReference type="Proteomes" id="UP000278035"/>
    </source>
</evidence>
<dbReference type="AlphaFoldDB" id="A0A3G8LYJ7"/>
<organism evidence="1 2">
    <name type="scientific">Shewanella livingstonensis</name>
    <dbReference type="NCBI Taxonomy" id="150120"/>
    <lineage>
        <taxon>Bacteria</taxon>
        <taxon>Pseudomonadati</taxon>
        <taxon>Pseudomonadota</taxon>
        <taxon>Gammaproteobacteria</taxon>
        <taxon>Alteromonadales</taxon>
        <taxon>Shewanellaceae</taxon>
        <taxon>Shewanella</taxon>
    </lineage>
</organism>
<sequence length="481" mass="54392">MVEALRGLGYTTALALADIVDNSISAKASKVEINFIWAASLSRIEIIDNGSGMDAEGLDKAMRLGELNPLDDRNSNDLGRFGLGLKTASFSQCRSLTVATSCNRQFNSLRWDLDILASSDRWQLLEGPAKGSEMFITEQRSKKQGTLVLWEKLDRIVSKGFTSQHFLDLIDKVERHLAMTFHRYLDDKLNKFELYINGAKVRSWDPFLRGHPAKAWNSPLAYFSPTKRDVSVECHVLPHQDRLSDKEFELAGGPNGWTAQQGFYVYRNKRLLLAGSWLGLGKGRAWTKEEAHRLARIQLDIPNTEDSEWEIDIRKVSATPPVAVKKWLMQLAEDTRSRARKAFAARGKPNRGGKAQLVIQAWKTEQKADGVRYRIDENHPAVRAVLDDAGAMLPQVKIMLRVLEETIPVQRIWLDTADNKEIPRKKFEGEASQEVISILQLMYSNLTQKKGYSAEAAKDKLLATEPFHDYPELISSLKKEL</sequence>